<name>A0ABT3SCQ7_9MYCO</name>
<evidence type="ECO:0000313" key="2">
    <source>
        <dbReference type="EMBL" id="MCX2937291.1"/>
    </source>
</evidence>
<protein>
    <submittedName>
        <fullName evidence="2">Uncharacterized protein</fullName>
    </submittedName>
</protein>
<proteinExistence type="predicted"/>
<keyword evidence="3" id="KW-1185">Reference proteome</keyword>
<feature type="compositionally biased region" description="Polar residues" evidence="1">
    <location>
        <begin position="150"/>
        <end position="159"/>
    </location>
</feature>
<organism evidence="2 3">
    <name type="scientific">Mycobacterium pinniadriaticum</name>
    <dbReference type="NCBI Taxonomy" id="2994102"/>
    <lineage>
        <taxon>Bacteria</taxon>
        <taxon>Bacillati</taxon>
        <taxon>Actinomycetota</taxon>
        <taxon>Actinomycetes</taxon>
        <taxon>Mycobacteriales</taxon>
        <taxon>Mycobacteriaceae</taxon>
        <taxon>Mycobacterium</taxon>
    </lineage>
</organism>
<evidence type="ECO:0000313" key="3">
    <source>
        <dbReference type="Proteomes" id="UP001300745"/>
    </source>
</evidence>
<comment type="caution">
    <text evidence="2">The sequence shown here is derived from an EMBL/GenBank/DDBJ whole genome shotgun (WGS) entry which is preliminary data.</text>
</comment>
<dbReference type="Proteomes" id="UP001300745">
    <property type="component" value="Unassembled WGS sequence"/>
</dbReference>
<evidence type="ECO:0000256" key="1">
    <source>
        <dbReference type="SAM" id="MobiDB-lite"/>
    </source>
</evidence>
<gene>
    <name evidence="2" type="ORF">ORI27_11295</name>
</gene>
<dbReference type="EMBL" id="JAPJDO010000008">
    <property type="protein sequence ID" value="MCX2937291.1"/>
    <property type="molecule type" value="Genomic_DNA"/>
</dbReference>
<sequence>MTDLGGGGVAAFGFSYQYLQTADVLLKLLRENPELISRATLVVEPLHKKADGKDDDVVDFAIEVDSEVMYSVQVKSSSQPDDYPLQPAPARDALERLVAYPASNTLLLTNKPISPGLLDEVEVAEESADSTTAYTWAKGPQRQPDEQGRSRASSSTLDS</sequence>
<accession>A0ABT3SCQ7</accession>
<feature type="region of interest" description="Disordered" evidence="1">
    <location>
        <begin position="124"/>
        <end position="159"/>
    </location>
</feature>
<dbReference type="RefSeq" id="WP_265996928.1">
    <property type="nucleotide sequence ID" value="NZ_JAPJDN010000008.1"/>
</dbReference>
<reference evidence="2 3" key="1">
    <citation type="submission" date="2022-11" db="EMBL/GenBank/DDBJ databases">
        <title>Mycobacterium sp. nov.</title>
        <authorList>
            <person name="Papic B."/>
            <person name="Spicic S."/>
            <person name="Duvnjak S."/>
        </authorList>
    </citation>
    <scope>NUCLEOTIDE SEQUENCE [LARGE SCALE GENOMIC DNA]</scope>
    <source>
        <strain evidence="2 3">CVI_P4</strain>
    </source>
</reference>